<dbReference type="CDD" id="cd06550">
    <property type="entry name" value="TM_ABC_iron-siderophores_like"/>
    <property type="match status" value="1"/>
</dbReference>
<feature type="transmembrane region" description="Helical" evidence="9">
    <location>
        <begin position="329"/>
        <end position="349"/>
    </location>
</feature>
<feature type="transmembrane region" description="Helical" evidence="9">
    <location>
        <begin position="428"/>
        <end position="445"/>
    </location>
</feature>
<feature type="transmembrane region" description="Helical" evidence="9">
    <location>
        <begin position="482"/>
        <end position="502"/>
    </location>
</feature>
<reference evidence="10 11" key="1">
    <citation type="journal article" date="2014" name="Int. J. Syst. Evol. Microbiol.">
        <title>Arthrobacter pityocampae sp. nov., isolated from Thaumetopoea pityocampa (Lep., Thaumetopoeidae).</title>
        <authorList>
            <person name="Ince I.A."/>
            <person name="Demirbag Z."/>
            <person name="Kati H."/>
        </authorList>
    </citation>
    <scope>NUCLEOTIDE SEQUENCE [LARGE SCALE GENOMIC DNA]</scope>
    <source>
        <strain evidence="10 11">Tp2</strain>
    </source>
</reference>
<evidence type="ECO:0000256" key="5">
    <source>
        <dbReference type="ARBA" id="ARBA00022692"/>
    </source>
</evidence>
<evidence type="ECO:0000256" key="3">
    <source>
        <dbReference type="ARBA" id="ARBA00022448"/>
    </source>
</evidence>
<dbReference type="NCBIfam" id="NF007867">
    <property type="entry name" value="PRK10577.1-3"/>
    <property type="match status" value="1"/>
</dbReference>
<feature type="transmembrane region" description="Helical" evidence="9">
    <location>
        <begin position="555"/>
        <end position="576"/>
    </location>
</feature>
<dbReference type="InterPro" id="IPR000522">
    <property type="entry name" value="ABC_transptr_permease_BtuC"/>
</dbReference>
<organism evidence="10 11">
    <name type="scientific">Arthrobacter pityocampae</name>
    <dbReference type="NCBI Taxonomy" id="547334"/>
    <lineage>
        <taxon>Bacteria</taxon>
        <taxon>Bacillati</taxon>
        <taxon>Actinomycetota</taxon>
        <taxon>Actinomycetes</taxon>
        <taxon>Micrococcales</taxon>
        <taxon>Micrococcaceae</taxon>
        <taxon>Arthrobacter</taxon>
    </lineage>
</organism>
<dbReference type="EMBL" id="PRKW01000005">
    <property type="protein sequence ID" value="PPB48415.1"/>
    <property type="molecule type" value="Genomic_DNA"/>
</dbReference>
<dbReference type="GO" id="GO:0033214">
    <property type="term" value="P:siderophore-iron import into cell"/>
    <property type="evidence" value="ECO:0007669"/>
    <property type="project" value="TreeGrafter"/>
</dbReference>
<evidence type="ECO:0000313" key="10">
    <source>
        <dbReference type="EMBL" id="PPB48415.1"/>
    </source>
</evidence>
<gene>
    <name evidence="10" type="ORF">C4K88_11720</name>
</gene>
<name>A0A2S5IV35_9MICC</name>
<dbReference type="Gene3D" id="1.10.3470.10">
    <property type="entry name" value="ABC transporter involved in vitamin B12 uptake, BtuC"/>
    <property type="match status" value="2"/>
</dbReference>
<evidence type="ECO:0000256" key="9">
    <source>
        <dbReference type="SAM" id="Phobius"/>
    </source>
</evidence>
<accession>A0A2S5IV35</accession>
<feature type="transmembrane region" description="Helical" evidence="9">
    <location>
        <begin position="457"/>
        <end position="476"/>
    </location>
</feature>
<evidence type="ECO:0000256" key="8">
    <source>
        <dbReference type="SAM" id="MobiDB-lite"/>
    </source>
</evidence>
<feature type="region of interest" description="Disordered" evidence="8">
    <location>
        <begin position="1"/>
        <end position="20"/>
    </location>
</feature>
<comment type="subcellular location">
    <subcellularLocation>
        <location evidence="1">Cell membrane</location>
        <topology evidence="1">Multi-pass membrane protein</topology>
    </subcellularLocation>
</comment>
<feature type="transmembrane region" description="Helical" evidence="9">
    <location>
        <begin position="300"/>
        <end position="323"/>
    </location>
</feature>
<keyword evidence="6 9" id="KW-1133">Transmembrane helix</keyword>
<keyword evidence="3" id="KW-0813">Transport</keyword>
<feature type="transmembrane region" description="Helical" evidence="9">
    <location>
        <begin position="109"/>
        <end position="127"/>
    </location>
</feature>
<feature type="transmembrane region" description="Helical" evidence="9">
    <location>
        <begin position="602"/>
        <end position="628"/>
    </location>
</feature>
<comment type="caution">
    <text evidence="10">The sequence shown here is derived from an EMBL/GenBank/DDBJ whole genome shotgun (WGS) entry which is preliminary data.</text>
</comment>
<feature type="transmembrane region" description="Helical" evidence="9">
    <location>
        <begin position="375"/>
        <end position="395"/>
    </location>
</feature>
<feature type="transmembrane region" description="Helical" evidence="9">
    <location>
        <begin position="514"/>
        <end position="535"/>
    </location>
</feature>
<keyword evidence="5 9" id="KW-0812">Transmembrane</keyword>
<sequence>MPPAILTRSAPARAGAHAPRPGVRPALAGGLLAAATAILALVHLTQGTSTVDAADILGLLAGNDDGTTGAVVAASRIPRLAAGLLVGAALGAAGAVMQSVSRNALASPDTLAVNAGAHLAVVTVAALGLQVPLLGAVGVAFLGGLAAAALVLALSGAGQSSSVRLVLAGSAIALAFSALTSALLLLFSQETRGLFAWGSGSLGQSGLEKVTLLAPLAGAALLVLFLKSRSLDLLTLGDDQARVLGINVRGTQVLAIVLAVLLAAAAVTVAGPIGFVGLAAPAIVRLAAPRITGLHRHVALIPASALMGIFLVLGADVLLRAVIGAESAVEVPTGVITTVFGAVFLVALAHRMRSDGPTRDAAGVSLRTVGAARSAGVLLVLVVLLAAVGVAGLLLGDAKLLLGDLANWVSGQAGPVVSSVLDTRVPRVGAALLAGASLAVAGTAIQAVTRNPLAEPAIIGVSGGAGVGAVIVITAVPLAGFWTVSAAAGIGAAVVSLVVFGLSFRGGMQTDRLVLIGIGVSAAATAVITLLIVLTDPWNESKALTWLSGSTYGRSLQHLVPMAVALLVAVPVIAALHRTQDLLALDEDTPRLLGIRVPRARLLLLAAAVLLTASSVAGIGVVGFVGLVAPHAARALVGASHRLILPAAMLLGAVLVCLGDLIGRTAIAPAQLPAGLLTALLGAPYFVYLLFRSRLSR</sequence>
<proteinExistence type="inferred from homology"/>
<evidence type="ECO:0000256" key="1">
    <source>
        <dbReference type="ARBA" id="ARBA00004651"/>
    </source>
</evidence>
<comment type="similarity">
    <text evidence="2">Belongs to the binding-protein-dependent transport system permease family. FecCD subfamily.</text>
</comment>
<dbReference type="OrthoDB" id="9782305at2"/>
<dbReference type="GO" id="GO:0022857">
    <property type="term" value="F:transmembrane transporter activity"/>
    <property type="evidence" value="ECO:0007669"/>
    <property type="project" value="InterPro"/>
</dbReference>
<dbReference type="AlphaFoldDB" id="A0A2S5IV35"/>
<dbReference type="Proteomes" id="UP000239297">
    <property type="component" value="Unassembled WGS sequence"/>
</dbReference>
<keyword evidence="4" id="KW-1003">Cell membrane</keyword>
<evidence type="ECO:0000256" key="7">
    <source>
        <dbReference type="ARBA" id="ARBA00023136"/>
    </source>
</evidence>
<feature type="transmembrane region" description="Helical" evidence="9">
    <location>
        <begin position="674"/>
        <end position="691"/>
    </location>
</feature>
<feature type="transmembrane region" description="Helical" evidence="9">
    <location>
        <begin position="643"/>
        <end position="662"/>
    </location>
</feature>
<dbReference type="GO" id="GO:0005886">
    <property type="term" value="C:plasma membrane"/>
    <property type="evidence" value="ECO:0007669"/>
    <property type="project" value="UniProtKB-SubCell"/>
</dbReference>
<feature type="transmembrane region" description="Helical" evidence="9">
    <location>
        <begin position="77"/>
        <end position="97"/>
    </location>
</feature>
<feature type="transmembrane region" description="Helical" evidence="9">
    <location>
        <begin position="165"/>
        <end position="187"/>
    </location>
</feature>
<dbReference type="InterPro" id="IPR037294">
    <property type="entry name" value="ABC_BtuC-like"/>
</dbReference>
<evidence type="ECO:0000256" key="6">
    <source>
        <dbReference type="ARBA" id="ARBA00022989"/>
    </source>
</evidence>
<keyword evidence="7 9" id="KW-0472">Membrane</keyword>
<protein>
    <submittedName>
        <fullName evidence="10">ABC transporter permease</fullName>
    </submittedName>
</protein>
<dbReference type="Pfam" id="PF01032">
    <property type="entry name" value="FecCD"/>
    <property type="match status" value="2"/>
</dbReference>
<dbReference type="SUPFAM" id="SSF81345">
    <property type="entry name" value="ABC transporter involved in vitamin B12 uptake, BtuC"/>
    <property type="match status" value="2"/>
</dbReference>
<dbReference type="PANTHER" id="PTHR30472:SF37">
    <property type="entry name" value="FE(3+) DICITRATE TRANSPORT SYSTEM PERMEASE PROTEIN FECD-RELATED"/>
    <property type="match status" value="1"/>
</dbReference>
<dbReference type="RefSeq" id="WP_104121820.1">
    <property type="nucleotide sequence ID" value="NZ_PRKW01000005.1"/>
</dbReference>
<dbReference type="PANTHER" id="PTHR30472">
    <property type="entry name" value="FERRIC ENTEROBACTIN TRANSPORT SYSTEM PERMEASE PROTEIN"/>
    <property type="match status" value="1"/>
</dbReference>
<evidence type="ECO:0000256" key="4">
    <source>
        <dbReference type="ARBA" id="ARBA00022475"/>
    </source>
</evidence>
<feature type="compositionally biased region" description="Low complexity" evidence="8">
    <location>
        <begin position="8"/>
        <end position="20"/>
    </location>
</feature>
<keyword evidence="11" id="KW-1185">Reference proteome</keyword>
<feature type="transmembrane region" description="Helical" evidence="9">
    <location>
        <begin position="133"/>
        <end position="153"/>
    </location>
</feature>
<evidence type="ECO:0000256" key="2">
    <source>
        <dbReference type="ARBA" id="ARBA00007935"/>
    </source>
</evidence>
<evidence type="ECO:0000313" key="11">
    <source>
        <dbReference type="Proteomes" id="UP000239297"/>
    </source>
</evidence>